<evidence type="ECO:0000313" key="1">
    <source>
        <dbReference type="EMBL" id="SJZ63728.1"/>
    </source>
</evidence>
<dbReference type="STRING" id="413434.SAMN04488132_103269"/>
<dbReference type="GO" id="GO:0009295">
    <property type="term" value="C:nucleoid"/>
    <property type="evidence" value="ECO:0007669"/>
    <property type="project" value="InterPro"/>
</dbReference>
<dbReference type="InterPro" id="IPR007358">
    <property type="entry name" value="Nucleoid_associated_NdpA"/>
</dbReference>
<dbReference type="Pfam" id="PF04245">
    <property type="entry name" value="NA37"/>
    <property type="match status" value="1"/>
</dbReference>
<keyword evidence="2" id="KW-1185">Reference proteome</keyword>
<dbReference type="EMBL" id="FUWH01000003">
    <property type="protein sequence ID" value="SJZ63728.1"/>
    <property type="molecule type" value="Genomic_DNA"/>
</dbReference>
<dbReference type="OrthoDB" id="9153118at2"/>
<accession>A0A1T4MAC1</accession>
<gene>
    <name evidence="1" type="ORF">SAMN04488132_103269</name>
</gene>
<name>A0A1T4MAC1_9BACT</name>
<dbReference type="Proteomes" id="UP000190888">
    <property type="component" value="Unassembled WGS sequence"/>
</dbReference>
<organism evidence="1 2">
    <name type="scientific">Sediminibacterium ginsengisoli</name>
    <dbReference type="NCBI Taxonomy" id="413434"/>
    <lineage>
        <taxon>Bacteria</taxon>
        <taxon>Pseudomonadati</taxon>
        <taxon>Bacteroidota</taxon>
        <taxon>Chitinophagia</taxon>
        <taxon>Chitinophagales</taxon>
        <taxon>Chitinophagaceae</taxon>
        <taxon>Sediminibacterium</taxon>
    </lineage>
</organism>
<evidence type="ECO:0000313" key="2">
    <source>
        <dbReference type="Proteomes" id="UP000190888"/>
    </source>
</evidence>
<reference evidence="1 2" key="1">
    <citation type="submission" date="2017-02" db="EMBL/GenBank/DDBJ databases">
        <authorList>
            <person name="Peterson S.W."/>
        </authorList>
    </citation>
    <scope>NUCLEOTIDE SEQUENCE [LARGE SCALE GENOMIC DNA]</scope>
    <source>
        <strain evidence="1 2">DSM 22335</strain>
    </source>
</reference>
<proteinExistence type="predicted"/>
<dbReference type="RefSeq" id="WP_078830753.1">
    <property type="nucleotide sequence ID" value="NZ_FUWH01000003.1"/>
</dbReference>
<protein>
    <recommendedName>
        <fullName evidence="3">Nucleoid-associated protein</fullName>
    </recommendedName>
</protein>
<evidence type="ECO:0008006" key="3">
    <source>
        <dbReference type="Google" id="ProtNLM"/>
    </source>
</evidence>
<dbReference type="AlphaFoldDB" id="A0A1T4MAC1"/>
<sequence>MTGIDSVQLERVIVHKVGNPTRGEELKLSENPLSLNDPIVRNLLARYFLAPVNENEQYQFTHISDLDLNEVYHYVKGIFDEPKQFALQSAMLAQFLYNKSTHVRVKEGELYVAHFSNVPFGTEYVEAVGLFKSETKETFLKVFPHGQSFEVGAEDGIDINKLDKGCLIFKKERENGYVVCVVDQTNKQNDAQYWVTDFLQVARSANSYHHTNAALGMCKLFISNEMAEKFEVNKSDQIDLLNRSMDYFKTHDAFKMDEFATEVLHHPEMIETFTQYKHTYEQAKQVSIDEEFDIHLSAVKKQERFFKSILKLDKNFHVYIHGRKDLVEKGYDEMRNMHYYKLYFEEES</sequence>